<keyword evidence="13" id="KW-1185">Reference proteome</keyword>
<dbReference type="Gene3D" id="1.25.40.270">
    <property type="entry name" value="Vacuolar protein sorting-associated protein vta1"/>
    <property type="match status" value="1"/>
</dbReference>
<dbReference type="InterPro" id="IPR023175">
    <property type="entry name" value="Vta1/CALS_N_sf"/>
</dbReference>
<evidence type="ECO:0000256" key="7">
    <source>
        <dbReference type="ARBA" id="ARBA00022927"/>
    </source>
</evidence>
<dbReference type="Pfam" id="PF04652">
    <property type="entry name" value="Vta1"/>
    <property type="match status" value="1"/>
</dbReference>
<dbReference type="GO" id="GO:0005771">
    <property type="term" value="C:multivesicular body"/>
    <property type="evidence" value="ECO:0007669"/>
    <property type="project" value="TreeGrafter"/>
</dbReference>
<dbReference type="GO" id="GO:0015031">
    <property type="term" value="P:protein transport"/>
    <property type="evidence" value="ECO:0007669"/>
    <property type="project" value="UniProtKB-KW"/>
</dbReference>
<dbReference type="PANTHER" id="PTHR46009">
    <property type="entry name" value="VACUOLAR PROTEIN SORTING-ASSOCIATED PROTEIN VTA1 HOMOLOG"/>
    <property type="match status" value="1"/>
</dbReference>
<dbReference type="EMBL" id="CALTRL010006207">
    <property type="protein sequence ID" value="CAH7690156.1"/>
    <property type="molecule type" value="Genomic_DNA"/>
</dbReference>
<feature type="domain" description="Vta1 C-terminal" evidence="11">
    <location>
        <begin position="392"/>
        <end position="419"/>
    </location>
</feature>
<keyword evidence="6" id="KW-0967">Endosome</keyword>
<keyword evidence="8" id="KW-0472">Membrane</keyword>
<dbReference type="Pfam" id="PF18097">
    <property type="entry name" value="Vta1_C"/>
    <property type="match status" value="1"/>
</dbReference>
<comment type="similarity">
    <text evidence="3">Belongs to the VTA1 family.</text>
</comment>
<evidence type="ECO:0000256" key="3">
    <source>
        <dbReference type="ARBA" id="ARBA00007895"/>
    </source>
</evidence>
<organism evidence="12 13">
    <name type="scientific">Phakopsora pachyrhizi</name>
    <name type="common">Asian soybean rust disease fungus</name>
    <dbReference type="NCBI Taxonomy" id="170000"/>
    <lineage>
        <taxon>Eukaryota</taxon>
        <taxon>Fungi</taxon>
        <taxon>Dikarya</taxon>
        <taxon>Basidiomycota</taxon>
        <taxon>Pucciniomycotina</taxon>
        <taxon>Pucciniomycetes</taxon>
        <taxon>Pucciniales</taxon>
        <taxon>Phakopsoraceae</taxon>
        <taxon>Phakopsora</taxon>
    </lineage>
</organism>
<comment type="subcellular location">
    <subcellularLocation>
        <location evidence="2">Cytoplasm</location>
    </subcellularLocation>
    <subcellularLocation>
        <location evidence="1">Endosome membrane</location>
        <topology evidence="1">Peripheral membrane protein</topology>
    </subcellularLocation>
</comment>
<dbReference type="InterPro" id="IPR039431">
    <property type="entry name" value="Vta1/CALS_N"/>
</dbReference>
<evidence type="ECO:0000259" key="11">
    <source>
        <dbReference type="Pfam" id="PF18097"/>
    </source>
</evidence>
<evidence type="ECO:0000256" key="1">
    <source>
        <dbReference type="ARBA" id="ARBA00004481"/>
    </source>
</evidence>
<evidence type="ECO:0000256" key="5">
    <source>
        <dbReference type="ARBA" id="ARBA00022490"/>
    </source>
</evidence>
<keyword evidence="5" id="KW-0963">Cytoplasm</keyword>
<feature type="region of interest" description="Disordered" evidence="9">
    <location>
        <begin position="160"/>
        <end position="245"/>
    </location>
</feature>
<evidence type="ECO:0000313" key="13">
    <source>
        <dbReference type="Proteomes" id="UP001153365"/>
    </source>
</evidence>
<sequence>MELSDLPTAPMELKSINPYLQRAREMERVDPVISYWCSFHAAQTCMSIGKTSKESREFLMKLLDLLEHVKGKISDNDAISNNLAATAYVENFGLKIFDSADDEDQRGLSNKSTAQRFLAAACFLEVLQSLTNQPDPEILQKIKYSKWKATKISKAIRDNNLADLKPSTPTDEQRLTDRNGADNRRDFHQPDSNDPRGEPKSADTADDGENRREDEGLIKGGWPTELGSNQINKLPSPLPSSSALASNLSSTFPSTVFLPTQDPNNVSISAPAPIDSMMSSNTNNLQLSSSEQVLGPSLDQKVLDPIEFLQNDRSKVNISHQLSDPTAREHQQQQQQRMTFYSSSASANHQAPSSSNKSTLEPSATIDQILTTTSGSSGSGPSKMIDPMKVLEVQKHAKWAISALNFEDLETARKELRIATETLNSIN</sequence>
<feature type="compositionally biased region" description="Polar residues" evidence="9">
    <location>
        <begin position="337"/>
        <end position="362"/>
    </location>
</feature>
<dbReference type="InterPro" id="IPR044538">
    <property type="entry name" value="Vta1-like"/>
</dbReference>
<evidence type="ECO:0000256" key="6">
    <source>
        <dbReference type="ARBA" id="ARBA00022753"/>
    </source>
</evidence>
<evidence type="ECO:0000256" key="2">
    <source>
        <dbReference type="ARBA" id="ARBA00004496"/>
    </source>
</evidence>
<dbReference type="PANTHER" id="PTHR46009:SF1">
    <property type="entry name" value="VACUOLAR PROTEIN SORTING-ASSOCIATED PROTEIN VTA1 HOMOLOG"/>
    <property type="match status" value="1"/>
</dbReference>
<dbReference type="GO" id="GO:0010008">
    <property type="term" value="C:endosome membrane"/>
    <property type="evidence" value="ECO:0007669"/>
    <property type="project" value="UniProtKB-SubCell"/>
</dbReference>
<accession>A0AAV0BU25</accession>
<protein>
    <submittedName>
        <fullName evidence="12">Vta1 like-domain-containing protein</fullName>
    </submittedName>
</protein>
<evidence type="ECO:0000259" key="10">
    <source>
        <dbReference type="Pfam" id="PF04652"/>
    </source>
</evidence>
<feature type="domain" description="Vta1/callose synthase N-terminal" evidence="10">
    <location>
        <begin position="15"/>
        <end position="157"/>
    </location>
</feature>
<proteinExistence type="inferred from homology"/>
<evidence type="ECO:0000256" key="8">
    <source>
        <dbReference type="ARBA" id="ARBA00023136"/>
    </source>
</evidence>
<keyword evidence="4" id="KW-0813">Transport</keyword>
<gene>
    <name evidence="12" type="ORF">PPACK8108_LOCUS25410</name>
</gene>
<feature type="compositionally biased region" description="Basic and acidic residues" evidence="9">
    <location>
        <begin position="171"/>
        <end position="217"/>
    </location>
</feature>
<dbReference type="Proteomes" id="UP001153365">
    <property type="component" value="Unassembled WGS sequence"/>
</dbReference>
<evidence type="ECO:0000256" key="9">
    <source>
        <dbReference type="SAM" id="MobiDB-lite"/>
    </source>
</evidence>
<dbReference type="Gene3D" id="1.20.5.420">
    <property type="entry name" value="Immunoglobulin FC, subunit C"/>
    <property type="match status" value="1"/>
</dbReference>
<evidence type="ECO:0000313" key="12">
    <source>
        <dbReference type="EMBL" id="CAH7690156.1"/>
    </source>
</evidence>
<dbReference type="AlphaFoldDB" id="A0AAV0BU25"/>
<dbReference type="GO" id="GO:0032511">
    <property type="term" value="P:late endosome to vacuole transport via multivesicular body sorting pathway"/>
    <property type="evidence" value="ECO:0007669"/>
    <property type="project" value="InterPro"/>
</dbReference>
<feature type="region of interest" description="Disordered" evidence="9">
    <location>
        <begin position="322"/>
        <end position="362"/>
    </location>
</feature>
<dbReference type="InterPro" id="IPR041212">
    <property type="entry name" value="Vta1_C"/>
</dbReference>
<keyword evidence="7" id="KW-0653">Protein transport</keyword>
<comment type="caution">
    <text evidence="12">The sequence shown here is derived from an EMBL/GenBank/DDBJ whole genome shotgun (WGS) entry which is preliminary data.</text>
</comment>
<reference evidence="12" key="1">
    <citation type="submission" date="2022-06" db="EMBL/GenBank/DDBJ databases">
        <authorList>
            <consortium name="SYNGENTA / RWTH Aachen University"/>
        </authorList>
    </citation>
    <scope>NUCLEOTIDE SEQUENCE</scope>
</reference>
<name>A0AAV0BU25_PHAPC</name>
<evidence type="ECO:0000256" key="4">
    <source>
        <dbReference type="ARBA" id="ARBA00022448"/>
    </source>
</evidence>